<keyword evidence="1" id="KW-0732">Signal</keyword>
<dbReference type="Gene3D" id="2.40.10.300">
    <property type="entry name" value="Copper resistance protein K"/>
    <property type="match status" value="1"/>
</dbReference>
<evidence type="ECO:0000313" key="2">
    <source>
        <dbReference type="EMBL" id="OWQ99946.1"/>
    </source>
</evidence>
<gene>
    <name evidence="2" type="ORF">CDO81_26015</name>
</gene>
<sequence length="99" mass="10482">MKSFAIALVLSAAFAGMAPPALASDALENSSIVKTRVELDDGGTLYVFKDGKMAREDRFGRAVYLKKGETLVARDGTKIAAIGNEVARLDALLKEGHNG</sequence>
<dbReference type="InterPro" id="IPR038644">
    <property type="entry name" value="CopK_sf"/>
</dbReference>
<dbReference type="EMBL" id="NISI01000019">
    <property type="protein sequence ID" value="OWQ99946.1"/>
    <property type="molecule type" value="Genomic_DNA"/>
</dbReference>
<feature type="signal peptide" evidence="1">
    <location>
        <begin position="1"/>
        <end position="23"/>
    </location>
</feature>
<feature type="chain" id="PRO_5012174263" evidence="1">
    <location>
        <begin position="24"/>
        <end position="99"/>
    </location>
</feature>
<dbReference type="OrthoDB" id="5297628at2"/>
<evidence type="ECO:0000256" key="1">
    <source>
        <dbReference type="SAM" id="SignalP"/>
    </source>
</evidence>
<dbReference type="GO" id="GO:0046872">
    <property type="term" value="F:metal ion binding"/>
    <property type="evidence" value="ECO:0007669"/>
    <property type="project" value="InterPro"/>
</dbReference>
<organism evidence="2 3">
    <name type="scientific">Roseateles puraquae</name>
    <dbReference type="NCBI Taxonomy" id="431059"/>
    <lineage>
        <taxon>Bacteria</taxon>
        <taxon>Pseudomonadati</taxon>
        <taxon>Pseudomonadota</taxon>
        <taxon>Betaproteobacteria</taxon>
        <taxon>Burkholderiales</taxon>
        <taxon>Sphaerotilaceae</taxon>
        <taxon>Roseateles</taxon>
    </lineage>
</organism>
<name>A0A254N7W5_9BURK</name>
<protein>
    <submittedName>
        <fullName evidence="2">Copper resistance protein CopK</fullName>
    </submittedName>
</protein>
<accession>A0A254N7W5</accession>
<evidence type="ECO:0000313" key="3">
    <source>
        <dbReference type="Proteomes" id="UP000197446"/>
    </source>
</evidence>
<dbReference type="RefSeq" id="WP_088486174.1">
    <property type="nucleotide sequence ID" value="NZ_NISI01000019.1"/>
</dbReference>
<dbReference type="Pfam" id="PF11525">
    <property type="entry name" value="CopK"/>
    <property type="match status" value="1"/>
</dbReference>
<proteinExistence type="predicted"/>
<keyword evidence="3" id="KW-1185">Reference proteome</keyword>
<dbReference type="Proteomes" id="UP000197446">
    <property type="component" value="Unassembled WGS sequence"/>
</dbReference>
<reference evidence="2 3" key="1">
    <citation type="journal article" date="2007" name="Int. J. Syst. Evol. Microbiol.">
        <title>Description of Pelomonas aquatica sp. nov. and Pelomonas puraquae sp. nov., isolated from industrial and haemodialysis water.</title>
        <authorList>
            <person name="Gomila M."/>
            <person name="Bowien B."/>
            <person name="Falsen E."/>
            <person name="Moore E.R."/>
            <person name="Lalucat J."/>
        </authorList>
    </citation>
    <scope>NUCLEOTIDE SEQUENCE [LARGE SCALE GENOMIC DNA]</scope>
    <source>
        <strain evidence="2 3">CCUG 52769</strain>
    </source>
</reference>
<comment type="caution">
    <text evidence="2">The sequence shown here is derived from an EMBL/GenBank/DDBJ whole genome shotgun (WGS) entry which is preliminary data.</text>
</comment>
<dbReference type="AlphaFoldDB" id="A0A254N7W5"/>
<dbReference type="InterPro" id="IPR021604">
    <property type="entry name" value="CopK"/>
</dbReference>